<dbReference type="InterPro" id="IPR028217">
    <property type="entry name" value="Rsa3_C"/>
</dbReference>
<dbReference type="GO" id="GO:0000027">
    <property type="term" value="P:ribosomal large subunit assembly"/>
    <property type="evidence" value="ECO:0007669"/>
    <property type="project" value="TreeGrafter"/>
</dbReference>
<evidence type="ECO:0000256" key="6">
    <source>
        <dbReference type="ARBA" id="ARBA00023242"/>
    </source>
</evidence>
<keyword evidence="7" id="KW-0687">Ribonucleoprotein</keyword>
<evidence type="ECO:0000256" key="4">
    <source>
        <dbReference type="ARBA" id="ARBA00015339"/>
    </source>
</evidence>
<evidence type="ECO:0000313" key="10">
    <source>
        <dbReference type="EMBL" id="CDO56134.1"/>
    </source>
</evidence>
<evidence type="ECO:0000256" key="3">
    <source>
        <dbReference type="ARBA" id="ARBA00006256"/>
    </source>
</evidence>
<evidence type="ECO:0000313" key="11">
    <source>
        <dbReference type="Proteomes" id="UP000242525"/>
    </source>
</evidence>
<keyword evidence="11" id="KW-1185">Reference proteome</keyword>
<organism evidence="10 11">
    <name type="scientific">Geotrichum candidum</name>
    <name type="common">Oospora lactis</name>
    <name type="synonym">Dipodascus geotrichum</name>
    <dbReference type="NCBI Taxonomy" id="1173061"/>
    <lineage>
        <taxon>Eukaryota</taxon>
        <taxon>Fungi</taxon>
        <taxon>Dikarya</taxon>
        <taxon>Ascomycota</taxon>
        <taxon>Saccharomycotina</taxon>
        <taxon>Dipodascomycetes</taxon>
        <taxon>Dipodascales</taxon>
        <taxon>Dipodascaceae</taxon>
        <taxon>Geotrichum</taxon>
    </lineage>
</organism>
<feature type="compositionally biased region" description="Basic and acidic residues" evidence="8">
    <location>
        <begin position="1"/>
        <end position="10"/>
    </location>
</feature>
<evidence type="ECO:0000256" key="7">
    <source>
        <dbReference type="ARBA" id="ARBA00023274"/>
    </source>
</evidence>
<comment type="subcellular location">
    <subcellularLocation>
        <location evidence="2">Nucleus</location>
        <location evidence="2">Nucleolus</location>
    </subcellularLocation>
</comment>
<evidence type="ECO:0000259" key="9">
    <source>
        <dbReference type="Pfam" id="PF14615"/>
    </source>
</evidence>
<dbReference type="AlphaFoldDB" id="A0A0J9XF21"/>
<gene>
    <name evidence="10" type="ORF">BN980_GECA13s03585g</name>
</gene>
<dbReference type="InterPro" id="IPR051898">
    <property type="entry name" value="Ribosome_Assembly_3"/>
</dbReference>
<sequence>MAPERSTEPQKKRRRRRVARTEDFSSDSSDSSDSDTSVQQEQKDEEHKDETQDQVMEDVNLEINDEDAHRPVEHPKSLIPPELELQKEETAETEEDKAKQQKFNEYYLTLMTTGFGEDLNAVRSSKDFTPTSMPIIIRALKEGINMFDKEQRDLILSTGK</sequence>
<comment type="function">
    <text evidence="1">Required for efficient biogenesis of the 60S ribosomal subunit.</text>
</comment>
<proteinExistence type="inferred from homology"/>
<dbReference type="EMBL" id="CCBN010000013">
    <property type="protein sequence ID" value="CDO56134.1"/>
    <property type="molecule type" value="Genomic_DNA"/>
</dbReference>
<comment type="caution">
    <text evidence="10">The sequence shown here is derived from an EMBL/GenBank/DDBJ whole genome shotgun (WGS) entry which is preliminary data.</text>
</comment>
<name>A0A0J9XF21_GEOCN</name>
<evidence type="ECO:0000256" key="5">
    <source>
        <dbReference type="ARBA" id="ARBA00022517"/>
    </source>
</evidence>
<feature type="compositionally biased region" description="Basic and acidic residues" evidence="8">
    <location>
        <begin position="41"/>
        <end position="51"/>
    </location>
</feature>
<dbReference type="STRING" id="1173061.A0A0J9XF21"/>
<reference evidence="10" key="1">
    <citation type="submission" date="2014-03" db="EMBL/GenBank/DDBJ databases">
        <authorList>
            <person name="Casaregola S."/>
        </authorList>
    </citation>
    <scope>NUCLEOTIDE SEQUENCE [LARGE SCALE GENOMIC DNA]</scope>
    <source>
        <strain evidence="10">CLIB 918</strain>
    </source>
</reference>
<comment type="similarity">
    <text evidence="3">Belongs to the RSA3 family.</text>
</comment>
<dbReference type="GO" id="GO:0030687">
    <property type="term" value="C:preribosome, large subunit precursor"/>
    <property type="evidence" value="ECO:0007669"/>
    <property type="project" value="TreeGrafter"/>
</dbReference>
<feature type="region of interest" description="Disordered" evidence="8">
    <location>
        <begin position="1"/>
        <end position="99"/>
    </location>
</feature>
<keyword evidence="5" id="KW-0690">Ribosome biogenesis</keyword>
<feature type="compositionally biased region" description="Low complexity" evidence="8">
    <location>
        <begin position="26"/>
        <end position="40"/>
    </location>
</feature>
<dbReference type="Pfam" id="PF14615">
    <property type="entry name" value="Rsa3"/>
    <property type="match status" value="1"/>
</dbReference>
<evidence type="ECO:0000256" key="1">
    <source>
        <dbReference type="ARBA" id="ARBA00003035"/>
    </source>
</evidence>
<feature type="domain" description="Ribosome-assembly protein 3 C-terminal" evidence="9">
    <location>
        <begin position="103"/>
        <end position="148"/>
    </location>
</feature>
<dbReference type="GO" id="GO:0005730">
    <property type="term" value="C:nucleolus"/>
    <property type="evidence" value="ECO:0007669"/>
    <property type="project" value="UniProtKB-SubCell"/>
</dbReference>
<evidence type="ECO:0000256" key="2">
    <source>
        <dbReference type="ARBA" id="ARBA00004604"/>
    </source>
</evidence>
<dbReference type="PANTHER" id="PTHR28127">
    <property type="entry name" value="RIBOSOME ASSEMBLY PROTEIN 3"/>
    <property type="match status" value="1"/>
</dbReference>
<feature type="compositionally biased region" description="Acidic residues" evidence="8">
    <location>
        <begin position="55"/>
        <end position="65"/>
    </location>
</feature>
<dbReference type="PANTHER" id="PTHR28127:SF1">
    <property type="entry name" value="RIBOSOME ASSEMBLY PROTEIN 3"/>
    <property type="match status" value="1"/>
</dbReference>
<accession>A0A0J9XF21</accession>
<protein>
    <recommendedName>
        <fullName evidence="4">Ribosome assembly protein 3</fullName>
    </recommendedName>
</protein>
<dbReference type="Proteomes" id="UP000242525">
    <property type="component" value="Unassembled WGS sequence"/>
</dbReference>
<feature type="compositionally biased region" description="Basic and acidic residues" evidence="8">
    <location>
        <begin position="66"/>
        <end position="76"/>
    </location>
</feature>
<keyword evidence="6" id="KW-0539">Nucleus</keyword>
<evidence type="ECO:0000256" key="8">
    <source>
        <dbReference type="SAM" id="MobiDB-lite"/>
    </source>
</evidence>
<dbReference type="OrthoDB" id="69550at2759"/>